<evidence type="ECO:0000313" key="2">
    <source>
        <dbReference type="EMBL" id="KAF1849028.1"/>
    </source>
</evidence>
<protein>
    <submittedName>
        <fullName evidence="2">Uncharacterized protein</fullName>
    </submittedName>
</protein>
<sequence length="152" mass="17303">MSDSEKPQTQSPATGCVPTWDTTDPLQQEVTRILKSFKLDILGILNLGKDGVLRSLTADRKVLSAEAMSPQLITAFHSRFPQDFREQIEVEGIDGRHTAKGRWYQPDEGILPEPLSQERSDEVRNMSEEKKDRLRKRIEEDERLVDASGVLR</sequence>
<feature type="region of interest" description="Disordered" evidence="1">
    <location>
        <begin position="1"/>
        <end position="22"/>
    </location>
</feature>
<keyword evidence="3" id="KW-1185">Reference proteome</keyword>
<dbReference type="GeneID" id="63852055"/>
<dbReference type="OrthoDB" id="3660917at2759"/>
<dbReference type="RefSeq" id="XP_040791591.1">
    <property type="nucleotide sequence ID" value="XM_040934804.1"/>
</dbReference>
<reference evidence="2" key="1">
    <citation type="submission" date="2020-01" db="EMBL/GenBank/DDBJ databases">
        <authorList>
            <consortium name="DOE Joint Genome Institute"/>
            <person name="Haridas S."/>
            <person name="Albert R."/>
            <person name="Binder M."/>
            <person name="Bloem J."/>
            <person name="Labutti K."/>
            <person name="Salamov A."/>
            <person name="Andreopoulos B."/>
            <person name="Baker S.E."/>
            <person name="Barry K."/>
            <person name="Bills G."/>
            <person name="Bluhm B.H."/>
            <person name="Cannon C."/>
            <person name="Castanera R."/>
            <person name="Culley D.E."/>
            <person name="Daum C."/>
            <person name="Ezra D."/>
            <person name="Gonzalez J.B."/>
            <person name="Henrissat B."/>
            <person name="Kuo A."/>
            <person name="Liang C."/>
            <person name="Lipzen A."/>
            <person name="Lutzoni F."/>
            <person name="Magnuson J."/>
            <person name="Mondo S."/>
            <person name="Nolan M."/>
            <person name="Ohm R."/>
            <person name="Pangilinan J."/>
            <person name="Park H.-J."/>
            <person name="Ramirez L."/>
            <person name="Alfaro M."/>
            <person name="Sun H."/>
            <person name="Tritt A."/>
            <person name="Yoshinaga Y."/>
            <person name="Zwiers L.-H."/>
            <person name="Turgeon B.G."/>
            <person name="Goodwin S.B."/>
            <person name="Spatafora J.W."/>
            <person name="Crous P.W."/>
            <person name="Grigoriev I.V."/>
        </authorList>
    </citation>
    <scope>NUCLEOTIDE SEQUENCE</scope>
    <source>
        <strain evidence="2">CBS 394.84</strain>
    </source>
</reference>
<name>A0A9P4GMB7_9PLEO</name>
<comment type="caution">
    <text evidence="2">The sequence shown here is derived from an EMBL/GenBank/DDBJ whole genome shotgun (WGS) entry which is preliminary data.</text>
</comment>
<evidence type="ECO:0000256" key="1">
    <source>
        <dbReference type="SAM" id="MobiDB-lite"/>
    </source>
</evidence>
<feature type="region of interest" description="Disordered" evidence="1">
    <location>
        <begin position="91"/>
        <end position="138"/>
    </location>
</feature>
<evidence type="ECO:0000313" key="3">
    <source>
        <dbReference type="Proteomes" id="UP000800039"/>
    </source>
</evidence>
<accession>A0A9P4GMB7</accession>
<dbReference type="EMBL" id="ML976615">
    <property type="protein sequence ID" value="KAF1849028.1"/>
    <property type="molecule type" value="Genomic_DNA"/>
</dbReference>
<dbReference type="AlphaFoldDB" id="A0A9P4GMB7"/>
<dbReference type="Proteomes" id="UP000800039">
    <property type="component" value="Unassembled WGS sequence"/>
</dbReference>
<organism evidence="2 3">
    <name type="scientific">Cucurbitaria berberidis CBS 394.84</name>
    <dbReference type="NCBI Taxonomy" id="1168544"/>
    <lineage>
        <taxon>Eukaryota</taxon>
        <taxon>Fungi</taxon>
        <taxon>Dikarya</taxon>
        <taxon>Ascomycota</taxon>
        <taxon>Pezizomycotina</taxon>
        <taxon>Dothideomycetes</taxon>
        <taxon>Pleosporomycetidae</taxon>
        <taxon>Pleosporales</taxon>
        <taxon>Pleosporineae</taxon>
        <taxon>Cucurbitariaceae</taxon>
        <taxon>Cucurbitaria</taxon>
    </lineage>
</organism>
<proteinExistence type="predicted"/>
<gene>
    <name evidence="2" type="ORF">K460DRAFT_375755</name>
</gene>
<feature type="compositionally biased region" description="Basic and acidic residues" evidence="1">
    <location>
        <begin position="116"/>
        <end position="138"/>
    </location>
</feature>